<gene>
    <name evidence="12" type="primary">hypF</name>
    <name evidence="12" type="ordered locus">LI0707</name>
</gene>
<dbReference type="PROSITE" id="PS00150">
    <property type="entry name" value="ACYLPHOSPHATASE_1"/>
    <property type="match status" value="1"/>
</dbReference>
<evidence type="ECO:0000259" key="10">
    <source>
        <dbReference type="PROSITE" id="PS51160"/>
    </source>
</evidence>
<dbReference type="SUPFAM" id="SSF54975">
    <property type="entry name" value="Acylphosphatase/BLUF domain-like"/>
    <property type="match status" value="1"/>
</dbReference>
<dbReference type="Pfam" id="PF17788">
    <property type="entry name" value="HypF_C"/>
    <property type="match status" value="1"/>
</dbReference>
<sequence>MGVLNRLYNMQLKRQGYTIKGRVQGVGFRPFVYCTATKLGLTGKVKNTIYGVWIEVQGDDSKLNIFKEMITNEKPSIAQFTSITMQSLGFQDKETEFLIEESSDGIQYTSLISPDIATCEYCVKELNTTTDHRYQYPFISCTLCGPRYTIIHKAPYDRHHTSMSSFPFCFTCEKEYNNSLDRRFHAQSNACPTCGPQLWLTDHDNRYITYNSEAILLAIEYIYKGKIIAMKGIGGFHLICDATNADVVNTLRYRKNRPDKPLAVMVPNINIARQIAYISEVEIQKMQSPECPIVILKAIPHSLPKNIAPDVSTIGLMLPYTPLHHILCNTLTKVAELERIIPALVMTSANVSGGTIIYNNDDALIRLNTITDFFLFHNRNIIVPVDDSVVCLREDNIGQSPNWHFIRRARGYAPLPITVKTLKDNTPCIIALGAEHKSTFCFTRGQDIFLSQHIGDLSEPETEWSFCQTVKHISQLFGFSPEVVVCDLHPDYFTTRYAAEFGLPILQLQHHIAHGYSVLAEHGHKEPALVLTLDGTGYGMDGTIWGGELFYLYPEAVKGKSYEQGERLARLSLLPLPGGEKAIHEPWRLLSGFLALLKIHELEGVDSLVRQLWKNSPERWTIHSAIREMVSKDKVKLTSSCGRLFDTVSTLFGLCDYITYEGQAAIRLEHQQDMSCNESLTISIVEKDSIYELDTTVFLKELIELLQQKISVSILARRFHIGLVEGLADLALIGSENTGVKTVGLSGGVLNNQTISSLLPKALRYRGLTPLMHKNVPSGDGGISFGQAYWASMVLA</sequence>
<dbReference type="PROSITE" id="PS51163">
    <property type="entry name" value="YRDC"/>
    <property type="match status" value="1"/>
</dbReference>
<keyword evidence="4" id="KW-0479">Metal-binding</keyword>
<comment type="catalytic activity">
    <reaction evidence="9">
        <text>an acyl phosphate + H2O = a carboxylate + phosphate + H(+)</text>
        <dbReference type="Rhea" id="RHEA:14965"/>
        <dbReference type="ChEBI" id="CHEBI:15377"/>
        <dbReference type="ChEBI" id="CHEBI:15378"/>
        <dbReference type="ChEBI" id="CHEBI:29067"/>
        <dbReference type="ChEBI" id="CHEBI:43474"/>
        <dbReference type="ChEBI" id="CHEBI:59918"/>
        <dbReference type="EC" id="3.6.1.7"/>
    </reaction>
</comment>
<dbReference type="PANTHER" id="PTHR42959">
    <property type="entry name" value="CARBAMOYLTRANSFERASE"/>
    <property type="match status" value="1"/>
</dbReference>
<dbReference type="Gene3D" id="3.30.420.40">
    <property type="match status" value="1"/>
</dbReference>
<dbReference type="PANTHER" id="PTHR42959:SF1">
    <property type="entry name" value="CARBAMOYLTRANSFERASE HYPF"/>
    <property type="match status" value="1"/>
</dbReference>
<dbReference type="OrthoDB" id="9808093at2"/>
<dbReference type="GO" id="GO:0016874">
    <property type="term" value="F:ligase activity"/>
    <property type="evidence" value="ECO:0007669"/>
    <property type="project" value="UniProtKB-UniRule"/>
</dbReference>
<keyword evidence="3" id="KW-0436">Ligase</keyword>
<dbReference type="KEGG" id="lip:LI0707"/>
<name>Q1MQG6_LAWIP</name>
<dbReference type="HOGENOM" id="CLU_009164_0_0_7"/>
<dbReference type="NCBIfam" id="TIGR00143">
    <property type="entry name" value="hypF"/>
    <property type="match status" value="1"/>
</dbReference>
<keyword evidence="13" id="KW-1185">Reference proteome</keyword>
<evidence type="ECO:0000256" key="4">
    <source>
        <dbReference type="ARBA" id="ARBA00022723"/>
    </source>
</evidence>
<accession>Q1MQG6</accession>
<evidence type="ECO:0000256" key="7">
    <source>
        <dbReference type="ARBA" id="ARBA00048220"/>
    </source>
</evidence>
<dbReference type="Pfam" id="PF00708">
    <property type="entry name" value="Acylphosphatase"/>
    <property type="match status" value="1"/>
</dbReference>
<dbReference type="GO" id="GO:0003725">
    <property type="term" value="F:double-stranded RNA binding"/>
    <property type="evidence" value="ECO:0007669"/>
    <property type="project" value="InterPro"/>
</dbReference>
<dbReference type="InterPro" id="IPR006070">
    <property type="entry name" value="Sua5-like_dom"/>
</dbReference>
<dbReference type="InterPro" id="IPR036046">
    <property type="entry name" value="Acylphosphatase-like_dom_sf"/>
</dbReference>
<dbReference type="Pfam" id="PF22521">
    <property type="entry name" value="HypF_C_2"/>
    <property type="match status" value="1"/>
</dbReference>
<dbReference type="GO" id="GO:0051604">
    <property type="term" value="P:protein maturation"/>
    <property type="evidence" value="ECO:0007669"/>
    <property type="project" value="TreeGrafter"/>
</dbReference>
<dbReference type="Pfam" id="PF01300">
    <property type="entry name" value="Sua5_yciO_yrdC"/>
    <property type="match status" value="1"/>
</dbReference>
<dbReference type="EMBL" id="AM180252">
    <property type="protein sequence ID" value="CAJ54761.1"/>
    <property type="molecule type" value="Genomic_DNA"/>
</dbReference>
<dbReference type="Proteomes" id="UP000002430">
    <property type="component" value="Chromosome"/>
</dbReference>
<keyword evidence="6" id="KW-0862">Zinc</keyword>
<feature type="active site" evidence="9">
    <location>
        <position position="29"/>
    </location>
</feature>
<dbReference type="Gene3D" id="3.30.110.120">
    <property type="match status" value="1"/>
</dbReference>
<dbReference type="GO" id="GO:0003998">
    <property type="term" value="F:acylphosphatase activity"/>
    <property type="evidence" value="ECO:0007669"/>
    <property type="project" value="UniProtKB-EC"/>
</dbReference>
<evidence type="ECO:0000256" key="3">
    <source>
        <dbReference type="ARBA" id="ARBA00022598"/>
    </source>
</evidence>
<evidence type="ECO:0000256" key="2">
    <source>
        <dbReference type="ARBA" id="ARBA00008097"/>
    </source>
</evidence>
<evidence type="ECO:0000256" key="1">
    <source>
        <dbReference type="ARBA" id="ARBA00004711"/>
    </source>
</evidence>
<dbReference type="AlphaFoldDB" id="Q1MQG6"/>
<dbReference type="EC" id="6.2.-.-" evidence="8"/>
<dbReference type="InterPro" id="IPR055128">
    <property type="entry name" value="HypF_C_2"/>
</dbReference>
<comment type="catalytic activity">
    <reaction evidence="7">
        <text>C-terminal L-cysteinyl-[HypE protein] + carbamoyl phosphate + ATP + H2O = C-terminal S-carboxamide-L-cysteinyl-[HypE protein] + AMP + phosphate + diphosphate + H(+)</text>
        <dbReference type="Rhea" id="RHEA:55636"/>
        <dbReference type="Rhea" id="RHEA-COMP:14247"/>
        <dbReference type="Rhea" id="RHEA-COMP:14392"/>
        <dbReference type="ChEBI" id="CHEBI:15377"/>
        <dbReference type="ChEBI" id="CHEBI:15378"/>
        <dbReference type="ChEBI" id="CHEBI:30616"/>
        <dbReference type="ChEBI" id="CHEBI:33019"/>
        <dbReference type="ChEBI" id="CHEBI:43474"/>
        <dbReference type="ChEBI" id="CHEBI:58228"/>
        <dbReference type="ChEBI" id="CHEBI:76913"/>
        <dbReference type="ChEBI" id="CHEBI:139126"/>
        <dbReference type="ChEBI" id="CHEBI:456215"/>
    </reaction>
</comment>
<evidence type="ECO:0000256" key="8">
    <source>
        <dbReference type="PIRNR" id="PIRNR006256"/>
    </source>
</evidence>
<keyword evidence="9" id="KW-0378">Hydrolase</keyword>
<protein>
    <recommendedName>
        <fullName evidence="8">Carbamoyltransferase</fullName>
        <ecNumber evidence="8">6.2.-.-</ecNumber>
    </recommendedName>
</protein>
<dbReference type="GO" id="GO:0008270">
    <property type="term" value="F:zinc ion binding"/>
    <property type="evidence" value="ECO:0007669"/>
    <property type="project" value="UniProtKB-KW"/>
</dbReference>
<organism evidence="12 13">
    <name type="scientific">Lawsonia intracellularis (strain PHE/MN1-00)</name>
    <dbReference type="NCBI Taxonomy" id="363253"/>
    <lineage>
        <taxon>Bacteria</taxon>
        <taxon>Pseudomonadati</taxon>
        <taxon>Thermodesulfobacteriota</taxon>
        <taxon>Desulfovibrionia</taxon>
        <taxon>Desulfovibrionales</taxon>
        <taxon>Desulfovibrionaceae</taxon>
        <taxon>Lawsonia</taxon>
    </lineage>
</organism>
<comment type="similarity">
    <text evidence="2 8">Belongs to the carbamoyltransferase HypF family.</text>
</comment>
<comment type="pathway">
    <text evidence="1">Protein modification; [NiFe] hydrogenase maturation.</text>
</comment>
<dbReference type="InterPro" id="IPR041440">
    <property type="entry name" value="HypF_C"/>
</dbReference>
<dbReference type="PIRSF" id="PIRSF006256">
    <property type="entry name" value="CMPcnvr_hdrg_mat"/>
    <property type="match status" value="1"/>
</dbReference>
<dbReference type="InterPro" id="IPR017968">
    <property type="entry name" value="Acylphosphatase_CS"/>
</dbReference>
<feature type="domain" description="YrdC-like" evidence="11">
    <location>
        <begin position="212"/>
        <end position="411"/>
    </location>
</feature>
<evidence type="ECO:0000256" key="6">
    <source>
        <dbReference type="ARBA" id="ARBA00022833"/>
    </source>
</evidence>
<dbReference type="UniPathway" id="UPA00335"/>
<dbReference type="InterPro" id="IPR001792">
    <property type="entry name" value="Acylphosphatase-like_dom"/>
</dbReference>
<evidence type="ECO:0000313" key="13">
    <source>
        <dbReference type="Proteomes" id="UP000002430"/>
    </source>
</evidence>
<dbReference type="Gene3D" id="3.90.870.50">
    <property type="match status" value="1"/>
</dbReference>
<dbReference type="GO" id="GO:0016743">
    <property type="term" value="F:carboxyl- or carbamoyltransferase activity"/>
    <property type="evidence" value="ECO:0007669"/>
    <property type="project" value="UniProtKB-UniRule"/>
</dbReference>
<feature type="active site" evidence="9">
    <location>
        <position position="47"/>
    </location>
</feature>
<reference evidence="12 13" key="1">
    <citation type="submission" date="2005-11" db="EMBL/GenBank/DDBJ databases">
        <title>The complete genome sequence of Lawsonia intracellularis: the causative agent of proliferative enteropathy.</title>
        <authorList>
            <person name="Kaur K."/>
            <person name="Zhang Q."/>
            <person name="Beckler D."/>
            <person name="Munir S."/>
            <person name="Li L."/>
            <person name="Kinsley K."/>
            <person name="Herron L."/>
            <person name="Peterson A."/>
            <person name="May B."/>
            <person name="Singh S."/>
            <person name="Gebhart C."/>
            <person name="Kapur V."/>
        </authorList>
    </citation>
    <scope>NUCLEOTIDE SEQUENCE [LARGE SCALE GENOMIC DNA]</scope>
    <source>
        <strain evidence="12 13">PHE/MN1-00</strain>
    </source>
</reference>
<evidence type="ECO:0000313" key="12">
    <source>
        <dbReference type="EMBL" id="CAJ54761.1"/>
    </source>
</evidence>
<dbReference type="Pfam" id="PF07503">
    <property type="entry name" value="zf-HYPF"/>
    <property type="match status" value="2"/>
</dbReference>
<proteinExistence type="inferred from homology"/>
<keyword evidence="5" id="KW-0863">Zinc-finger</keyword>
<evidence type="ECO:0000256" key="5">
    <source>
        <dbReference type="ARBA" id="ARBA00022771"/>
    </source>
</evidence>
<evidence type="ECO:0000259" key="11">
    <source>
        <dbReference type="PROSITE" id="PS51163"/>
    </source>
</evidence>
<dbReference type="Gene3D" id="3.30.420.360">
    <property type="match status" value="1"/>
</dbReference>
<dbReference type="InterPro" id="IPR004421">
    <property type="entry name" value="Carbamoyltransferase_HypF"/>
</dbReference>
<dbReference type="SUPFAM" id="SSF55821">
    <property type="entry name" value="YrdC/RibB"/>
    <property type="match status" value="1"/>
</dbReference>
<dbReference type="InterPro" id="IPR011125">
    <property type="entry name" value="Znf_HypF"/>
</dbReference>
<dbReference type="InterPro" id="IPR017945">
    <property type="entry name" value="DHBP_synth_RibB-like_a/b_dom"/>
</dbReference>
<dbReference type="PROSITE" id="PS51160">
    <property type="entry name" value="ACYLPHOSPHATASE_3"/>
    <property type="match status" value="1"/>
</dbReference>
<feature type="domain" description="Acylphosphatase-like" evidence="10">
    <location>
        <begin position="14"/>
        <end position="101"/>
    </location>
</feature>
<dbReference type="InterPro" id="IPR051060">
    <property type="entry name" value="Carbamoyltrans_HypF-like"/>
</dbReference>
<evidence type="ECO:0000256" key="9">
    <source>
        <dbReference type="PROSITE-ProRule" id="PRU00520"/>
    </source>
</evidence>
<dbReference type="eggNOG" id="COG0068">
    <property type="taxonomic scope" value="Bacteria"/>
</dbReference>
<dbReference type="STRING" id="363253.LI0707"/>